<dbReference type="Proteomes" id="UP000009309">
    <property type="component" value="Unassembled WGS sequence"/>
</dbReference>
<evidence type="ECO:0000313" key="2">
    <source>
        <dbReference type="Proteomes" id="UP000009309"/>
    </source>
</evidence>
<keyword evidence="2" id="KW-1185">Reference proteome</keyword>
<proteinExistence type="predicted"/>
<protein>
    <submittedName>
        <fullName evidence="1">Mobilisation protein</fullName>
    </submittedName>
</protein>
<dbReference type="STRING" id="1185876.BN8_05880"/>
<dbReference type="EMBL" id="CAIT01000009">
    <property type="protein sequence ID" value="CCH56534.1"/>
    <property type="molecule type" value="Genomic_DNA"/>
</dbReference>
<dbReference type="OrthoDB" id="681025at2"/>
<name>I2GRK6_9BACT</name>
<evidence type="ECO:0000313" key="1">
    <source>
        <dbReference type="EMBL" id="CCH56534.1"/>
    </source>
</evidence>
<dbReference type="RefSeq" id="WP_009285099.1">
    <property type="nucleotide sequence ID" value="NZ_CAIT01000009.1"/>
</dbReference>
<comment type="caution">
    <text evidence="1">The sequence shown here is derived from an EMBL/GenBank/DDBJ whole genome shotgun (WGS) entry which is preliminary data.</text>
</comment>
<dbReference type="AlphaFoldDB" id="I2GRK6"/>
<sequence length="124" mass="13759">MARPLKSDDKRDLTIRVRVTATEKRRIWEQAQRAGQTPSDYVRLQAMATTQPLRRVPTPERKILLDVLAELGKVGSNINQIARSFNASRESGQLASVSPEDINAAMQGLDALTAHCLKLLNDGH</sequence>
<dbReference type="InterPro" id="IPR053842">
    <property type="entry name" value="NikA-like"/>
</dbReference>
<organism evidence="1 2">
    <name type="scientific">Fibrisoma limi BUZ 3</name>
    <dbReference type="NCBI Taxonomy" id="1185876"/>
    <lineage>
        <taxon>Bacteria</taxon>
        <taxon>Pseudomonadati</taxon>
        <taxon>Bacteroidota</taxon>
        <taxon>Cytophagia</taxon>
        <taxon>Cytophagales</taxon>
        <taxon>Spirosomataceae</taxon>
        <taxon>Fibrisoma</taxon>
    </lineage>
</organism>
<gene>
    <name evidence="1" type="ORF">BN8_05880</name>
</gene>
<dbReference type="Pfam" id="PF21983">
    <property type="entry name" value="NikA-like"/>
    <property type="match status" value="1"/>
</dbReference>
<reference evidence="1 2" key="1">
    <citation type="journal article" date="2012" name="J. Bacteriol.">
        <title>Genome Sequence of the Filamentous Bacterium Fibrisoma limi BUZ 3T.</title>
        <authorList>
            <person name="Filippini M."/>
            <person name="Qi W."/>
            <person name="Jaenicke S."/>
            <person name="Goesmann A."/>
            <person name="Smits T.H."/>
            <person name="Bagheri H.C."/>
        </authorList>
    </citation>
    <scope>NUCLEOTIDE SEQUENCE [LARGE SCALE GENOMIC DNA]</scope>
    <source>
        <strain evidence="2">BUZ 3T</strain>
    </source>
</reference>
<accession>I2GRK6</accession>